<name>A0A7J7KSU4_BUGNE</name>
<sequence length="106" mass="12009">MYHLRMFTASSILSRLAAQNITFEQALHMKSHMLPDGTCMQNPQFFIPAANIPYNVVPYMYNSYDPITPANQPPHNMFTTQAHQSENMLNLVDAANDLADTDDENC</sequence>
<protein>
    <submittedName>
        <fullName evidence="1">Uncharacterized protein</fullName>
    </submittedName>
</protein>
<evidence type="ECO:0000313" key="2">
    <source>
        <dbReference type="Proteomes" id="UP000593567"/>
    </source>
</evidence>
<dbReference type="Proteomes" id="UP000593567">
    <property type="component" value="Unassembled WGS sequence"/>
</dbReference>
<keyword evidence="2" id="KW-1185">Reference proteome</keyword>
<dbReference type="AlphaFoldDB" id="A0A7J7KSU4"/>
<accession>A0A7J7KSU4</accession>
<dbReference type="EMBL" id="VXIV02000069">
    <property type="protein sequence ID" value="KAF6041163.1"/>
    <property type="molecule type" value="Genomic_DNA"/>
</dbReference>
<comment type="caution">
    <text evidence="1">The sequence shown here is derived from an EMBL/GenBank/DDBJ whole genome shotgun (WGS) entry which is preliminary data.</text>
</comment>
<reference evidence="1" key="1">
    <citation type="submission" date="2020-06" db="EMBL/GenBank/DDBJ databases">
        <title>Draft genome of Bugula neritina, a colonial animal packing powerful symbionts and potential medicines.</title>
        <authorList>
            <person name="Rayko M."/>
        </authorList>
    </citation>
    <scope>NUCLEOTIDE SEQUENCE [LARGE SCALE GENOMIC DNA]</scope>
    <source>
        <strain evidence="1">Kwan_BN1</strain>
    </source>
</reference>
<gene>
    <name evidence="1" type="ORF">EB796_000501</name>
</gene>
<evidence type="ECO:0000313" key="1">
    <source>
        <dbReference type="EMBL" id="KAF6041163.1"/>
    </source>
</evidence>
<proteinExistence type="predicted"/>
<organism evidence="1 2">
    <name type="scientific">Bugula neritina</name>
    <name type="common">Brown bryozoan</name>
    <name type="synonym">Sertularia neritina</name>
    <dbReference type="NCBI Taxonomy" id="10212"/>
    <lineage>
        <taxon>Eukaryota</taxon>
        <taxon>Metazoa</taxon>
        <taxon>Spiralia</taxon>
        <taxon>Lophotrochozoa</taxon>
        <taxon>Bryozoa</taxon>
        <taxon>Gymnolaemata</taxon>
        <taxon>Cheilostomatida</taxon>
        <taxon>Flustrina</taxon>
        <taxon>Buguloidea</taxon>
        <taxon>Bugulidae</taxon>
        <taxon>Bugula</taxon>
    </lineage>
</organism>